<feature type="compositionally biased region" description="Basic and acidic residues" evidence="1">
    <location>
        <begin position="131"/>
        <end position="142"/>
    </location>
</feature>
<sequence length="707" mass="77727">MTQSGSTEFAKTTTSGGAGDVYAATAAAAAAASVAATACSSDVLLNNFQLKKKSYRVLLHGHHLVWERMQRPVAKPTNETQKIPLPEQQLTGVETRCSSYGAHSHVLHMDDIISVCSGNTKHDSMQPPPTNHRDHQQADGDTKPTAQFLTINYAARLSKSKTDCNRWQLRRLTFYNADAYIVYQWQLQLQARIASSPVGGQRVQRLLVFINPFGGRKAGAQTYERLVRPLFQLAGIDATCITTQRANQIRDILLTHDLSCYDAVCCVGGDGTVAEVINGLVFRRMRELGLDEQRPAFIPRPSLPVAVIPAGSTDTIVYSMHGTADVRTAAIHVLLGQRRGLDVCSVSNNRTLLRFCASVLSYGYLGDVAAESEQYRWMGTRRYEYSGIKAFFNNRGYDAELQLLEEPTEPETPQSPVSLCDEPPSVCYANCQRCSIASSLQEQRSTLFTADANSQENLQSQHAEQQNKLVEQQQSQPQSQPNADVIVATNCEQQLNEIETALCRSRLMRPASLPLQPGSSYGSNMSLPGGLQWKTIRGNFFLICGANITCACARSPNGISRYSHLGDGCLDLILVRKTSFINNVRFLLNTAGRAGDIRNLPFVEVYRTRKFIFRTFTAPATEENLSLAGSRQPIAQNGNDAASSEYSSWNCDGEVVTDLDITMSSHCQLIDVFMRGPHSYSKPQKPGASAPTTPASSSDNIYCCCKD</sequence>
<evidence type="ECO:0000256" key="1">
    <source>
        <dbReference type="SAM" id="MobiDB-lite"/>
    </source>
</evidence>
<dbReference type="AlphaFoldDB" id="A0A6J1MIP0"/>
<dbReference type="Pfam" id="PF19280">
    <property type="entry name" value="CERK_C"/>
    <property type="match status" value="1"/>
</dbReference>
<dbReference type="Pfam" id="PF00781">
    <property type="entry name" value="DAGK_cat"/>
    <property type="match status" value="1"/>
</dbReference>
<name>A0A6J1MIP0_DROHY</name>
<dbReference type="OrthoDB" id="530923at2759"/>
<dbReference type="PROSITE" id="PS50146">
    <property type="entry name" value="DAGK"/>
    <property type="match status" value="1"/>
</dbReference>
<dbReference type="GO" id="GO:0006672">
    <property type="term" value="P:ceramide metabolic process"/>
    <property type="evidence" value="ECO:0007669"/>
    <property type="project" value="TreeGrafter"/>
</dbReference>
<dbReference type="PANTHER" id="PTHR12358">
    <property type="entry name" value="SPHINGOSINE KINASE"/>
    <property type="match status" value="1"/>
</dbReference>
<dbReference type="GO" id="GO:0001729">
    <property type="term" value="F:ceramide kinase activity"/>
    <property type="evidence" value="ECO:0007669"/>
    <property type="project" value="TreeGrafter"/>
</dbReference>
<dbReference type="InterPro" id="IPR017438">
    <property type="entry name" value="ATP-NAD_kinase_N"/>
</dbReference>
<dbReference type="InterPro" id="IPR001206">
    <property type="entry name" value="Diacylglycerol_kinase_cat_dom"/>
</dbReference>
<dbReference type="PANTHER" id="PTHR12358:SF111">
    <property type="entry name" value="CERAMIDE KINASE, ISOFORM A"/>
    <property type="match status" value="1"/>
</dbReference>
<feature type="region of interest" description="Disordered" evidence="1">
    <location>
        <begin position="120"/>
        <end position="142"/>
    </location>
</feature>
<dbReference type="Proteomes" id="UP000504633">
    <property type="component" value="Unplaced"/>
</dbReference>
<evidence type="ECO:0000313" key="4">
    <source>
        <dbReference type="RefSeq" id="XP_023178967.1"/>
    </source>
</evidence>
<feature type="compositionally biased region" description="Polar residues" evidence="1">
    <location>
        <begin position="455"/>
        <end position="471"/>
    </location>
</feature>
<dbReference type="SUPFAM" id="SSF111331">
    <property type="entry name" value="NAD kinase/diacylglycerol kinase-like"/>
    <property type="match status" value="1"/>
</dbReference>
<evidence type="ECO:0000313" key="5">
    <source>
        <dbReference type="RefSeq" id="XP_023178968.1"/>
    </source>
</evidence>
<dbReference type="Pfam" id="PF25382">
    <property type="entry name" value="PH_CERK"/>
    <property type="match status" value="1"/>
</dbReference>
<dbReference type="InterPro" id="IPR050187">
    <property type="entry name" value="Lipid_Phosphate_FormReg"/>
</dbReference>
<dbReference type="SMART" id="SM00046">
    <property type="entry name" value="DAGKc"/>
    <property type="match status" value="1"/>
</dbReference>
<dbReference type="InterPro" id="IPR057465">
    <property type="entry name" value="CERK_PH"/>
</dbReference>
<evidence type="ECO:0000313" key="3">
    <source>
        <dbReference type="Proteomes" id="UP000504633"/>
    </source>
</evidence>
<gene>
    <name evidence="4 5" type="primary">LOC111604930</name>
</gene>
<dbReference type="RefSeq" id="XP_023178967.1">
    <property type="nucleotide sequence ID" value="XM_023323199.2"/>
</dbReference>
<dbReference type="OMA" id="TTSERDY"/>
<feature type="domain" description="DAGKc" evidence="2">
    <location>
        <begin position="201"/>
        <end position="350"/>
    </location>
</feature>
<dbReference type="Gene3D" id="2.60.200.40">
    <property type="match status" value="1"/>
</dbReference>
<organism evidence="3 4">
    <name type="scientific">Drosophila hydei</name>
    <name type="common">Fruit fly</name>
    <dbReference type="NCBI Taxonomy" id="7224"/>
    <lineage>
        <taxon>Eukaryota</taxon>
        <taxon>Metazoa</taxon>
        <taxon>Ecdysozoa</taxon>
        <taxon>Arthropoda</taxon>
        <taxon>Hexapoda</taxon>
        <taxon>Insecta</taxon>
        <taxon>Pterygota</taxon>
        <taxon>Neoptera</taxon>
        <taxon>Endopterygota</taxon>
        <taxon>Diptera</taxon>
        <taxon>Brachycera</taxon>
        <taxon>Muscomorpha</taxon>
        <taxon>Ephydroidea</taxon>
        <taxon>Drosophilidae</taxon>
        <taxon>Drosophila</taxon>
    </lineage>
</organism>
<dbReference type="KEGG" id="dhe:111604930"/>
<feature type="region of interest" description="Disordered" evidence="1">
    <location>
        <begin position="680"/>
        <end position="699"/>
    </location>
</feature>
<dbReference type="InterPro" id="IPR045363">
    <property type="entry name" value="CERK_C"/>
</dbReference>
<accession>A0A6J1MIP0</accession>
<keyword evidence="4 5" id="KW-0808">Transferase</keyword>
<dbReference type="Gene3D" id="3.40.50.10330">
    <property type="entry name" value="Probable inorganic polyphosphate/atp-NAD kinase, domain 1"/>
    <property type="match status" value="1"/>
</dbReference>
<keyword evidence="4 5" id="KW-0418">Kinase</keyword>
<dbReference type="GeneID" id="111604930"/>
<evidence type="ECO:0000259" key="2">
    <source>
        <dbReference type="PROSITE" id="PS50146"/>
    </source>
</evidence>
<protein>
    <submittedName>
        <fullName evidence="4 5">Ceramide kinase</fullName>
    </submittedName>
</protein>
<reference evidence="4 5" key="1">
    <citation type="submission" date="2025-04" db="UniProtKB">
        <authorList>
            <consortium name="RefSeq"/>
        </authorList>
    </citation>
    <scope>IDENTIFICATION</scope>
    <source>
        <strain evidence="4 5">15085-1641.00</strain>
        <tissue evidence="4 5">Whole body</tissue>
    </source>
</reference>
<feature type="region of interest" description="Disordered" evidence="1">
    <location>
        <begin position="455"/>
        <end position="482"/>
    </location>
</feature>
<feature type="compositionally biased region" description="Low complexity" evidence="1">
    <location>
        <begin position="688"/>
        <end position="698"/>
    </location>
</feature>
<proteinExistence type="predicted"/>
<keyword evidence="3" id="KW-1185">Reference proteome</keyword>
<feature type="compositionally biased region" description="Low complexity" evidence="1">
    <location>
        <begin position="472"/>
        <end position="481"/>
    </location>
</feature>
<dbReference type="InterPro" id="IPR016064">
    <property type="entry name" value="NAD/diacylglycerol_kinase_sf"/>
</dbReference>
<dbReference type="GO" id="GO:0016020">
    <property type="term" value="C:membrane"/>
    <property type="evidence" value="ECO:0007669"/>
    <property type="project" value="GOC"/>
</dbReference>
<dbReference type="RefSeq" id="XP_023178968.1">
    <property type="nucleotide sequence ID" value="XM_023323200.2"/>
</dbReference>